<accession>A0A518GAI1</accession>
<evidence type="ECO:0008006" key="4">
    <source>
        <dbReference type="Google" id="ProtNLM"/>
    </source>
</evidence>
<keyword evidence="3" id="KW-1185">Reference proteome</keyword>
<dbReference type="Gene3D" id="1.20.120.10">
    <property type="entry name" value="Cytochrome c/b562"/>
    <property type="match status" value="1"/>
</dbReference>
<dbReference type="EMBL" id="CP036298">
    <property type="protein sequence ID" value="QDV25590.1"/>
    <property type="molecule type" value="Genomic_DNA"/>
</dbReference>
<dbReference type="GO" id="GO:0005506">
    <property type="term" value="F:iron ion binding"/>
    <property type="evidence" value="ECO:0007669"/>
    <property type="project" value="InterPro"/>
</dbReference>
<dbReference type="Gene3D" id="3.90.190.10">
    <property type="entry name" value="Protein tyrosine phosphatase superfamily"/>
    <property type="match status" value="1"/>
</dbReference>
<dbReference type="GO" id="GO:0020037">
    <property type="term" value="F:heme binding"/>
    <property type="evidence" value="ECO:0007669"/>
    <property type="project" value="InterPro"/>
</dbReference>
<dbReference type="KEGG" id="ahel:Q31a_39160"/>
<dbReference type="InterPro" id="IPR002321">
    <property type="entry name" value="Cyt_c_II"/>
</dbReference>
<feature type="signal peptide" evidence="1">
    <location>
        <begin position="1"/>
        <end position="26"/>
    </location>
</feature>
<sequence precursor="true">MDFKKDMVRPLASHRALLLCWAFVLAGSMGCTPATSSHPPTAEALQTTSDIEEPAQYPRTIPNDLLPNAIQVHEKVFSGGQPAGTAAFQELADLGIKTIICVDGARPDLESARQFGFKYVHLPHGYDGIPAKRIEELAKVVRDADGPIYIHCHHGKHRSPAAASVACVSAGLMPRELALQVLTLAGTSPSYRGLFQAAERALPIAPTVLDALPSEFPEAVAIPPMADAMIEIDHLYEQLHAVAAAHWSSPSDHPDLEPAHVALMLREQFTELLRTEETQTQPESFQTMLRESETATLELEELLREGAVAKPSPDLLQALQSKTEAIGRNCKACHEAFRDIPLSEK</sequence>
<dbReference type="InterPro" id="IPR029021">
    <property type="entry name" value="Prot-tyrosine_phosphatase-like"/>
</dbReference>
<dbReference type="PROSITE" id="PS51009">
    <property type="entry name" value="CYTCII"/>
    <property type="match status" value="1"/>
</dbReference>
<dbReference type="Proteomes" id="UP000318017">
    <property type="component" value="Chromosome"/>
</dbReference>
<dbReference type="InterPro" id="IPR010980">
    <property type="entry name" value="Cyt_c/b562"/>
</dbReference>
<feature type="chain" id="PRO_5022213618" description="Cytochrome C" evidence="1">
    <location>
        <begin position="27"/>
        <end position="345"/>
    </location>
</feature>
<evidence type="ECO:0000313" key="2">
    <source>
        <dbReference type="EMBL" id="QDV25590.1"/>
    </source>
</evidence>
<dbReference type="GO" id="GO:0009055">
    <property type="term" value="F:electron transfer activity"/>
    <property type="evidence" value="ECO:0007669"/>
    <property type="project" value="InterPro"/>
</dbReference>
<dbReference type="GO" id="GO:0022900">
    <property type="term" value="P:electron transport chain"/>
    <property type="evidence" value="ECO:0007669"/>
    <property type="project" value="InterPro"/>
</dbReference>
<proteinExistence type="predicted"/>
<dbReference type="RefSeq" id="WP_145080876.1">
    <property type="nucleotide sequence ID" value="NZ_CP036298.1"/>
</dbReference>
<evidence type="ECO:0000256" key="1">
    <source>
        <dbReference type="SAM" id="SignalP"/>
    </source>
</evidence>
<name>A0A518GAI1_9BACT</name>
<reference evidence="2 3" key="1">
    <citation type="submission" date="2019-02" db="EMBL/GenBank/DDBJ databases">
        <title>Deep-cultivation of Planctomycetes and their phenomic and genomic characterization uncovers novel biology.</title>
        <authorList>
            <person name="Wiegand S."/>
            <person name="Jogler M."/>
            <person name="Boedeker C."/>
            <person name="Pinto D."/>
            <person name="Vollmers J."/>
            <person name="Rivas-Marin E."/>
            <person name="Kohn T."/>
            <person name="Peeters S.H."/>
            <person name="Heuer A."/>
            <person name="Rast P."/>
            <person name="Oberbeckmann S."/>
            <person name="Bunk B."/>
            <person name="Jeske O."/>
            <person name="Meyerdierks A."/>
            <person name="Storesund J.E."/>
            <person name="Kallscheuer N."/>
            <person name="Luecker S."/>
            <person name="Lage O.M."/>
            <person name="Pohl T."/>
            <person name="Merkel B.J."/>
            <person name="Hornburger P."/>
            <person name="Mueller R.-W."/>
            <person name="Bruemmer F."/>
            <person name="Labrenz M."/>
            <person name="Spormann A.M."/>
            <person name="Op den Camp H."/>
            <person name="Overmann J."/>
            <person name="Amann R."/>
            <person name="Jetten M.S.M."/>
            <person name="Mascher T."/>
            <person name="Medema M.H."/>
            <person name="Devos D.P."/>
            <person name="Kaster A.-K."/>
            <person name="Ovreas L."/>
            <person name="Rohde M."/>
            <person name="Galperin M.Y."/>
            <person name="Jogler C."/>
        </authorList>
    </citation>
    <scope>NUCLEOTIDE SEQUENCE [LARGE SCALE GENOMIC DNA]</scope>
    <source>
        <strain evidence="2 3">Q31a</strain>
    </source>
</reference>
<keyword evidence="1" id="KW-0732">Signal</keyword>
<dbReference type="SUPFAM" id="SSF52799">
    <property type="entry name" value="(Phosphotyrosine protein) phosphatases II"/>
    <property type="match status" value="1"/>
</dbReference>
<dbReference type="AlphaFoldDB" id="A0A518GAI1"/>
<organism evidence="2 3">
    <name type="scientific">Aureliella helgolandensis</name>
    <dbReference type="NCBI Taxonomy" id="2527968"/>
    <lineage>
        <taxon>Bacteria</taxon>
        <taxon>Pseudomonadati</taxon>
        <taxon>Planctomycetota</taxon>
        <taxon>Planctomycetia</taxon>
        <taxon>Pirellulales</taxon>
        <taxon>Pirellulaceae</taxon>
        <taxon>Aureliella</taxon>
    </lineage>
</organism>
<dbReference type="PROSITE" id="PS51257">
    <property type="entry name" value="PROKAR_LIPOPROTEIN"/>
    <property type="match status" value="1"/>
</dbReference>
<dbReference type="OrthoDB" id="251220at2"/>
<dbReference type="SUPFAM" id="SSF47175">
    <property type="entry name" value="Cytochromes"/>
    <property type="match status" value="1"/>
</dbReference>
<evidence type="ECO:0000313" key="3">
    <source>
        <dbReference type="Proteomes" id="UP000318017"/>
    </source>
</evidence>
<protein>
    <recommendedName>
        <fullName evidence="4">Cytochrome C</fullName>
    </recommendedName>
</protein>
<gene>
    <name evidence="2" type="ORF">Q31a_39160</name>
</gene>